<dbReference type="InterPro" id="IPR015882">
    <property type="entry name" value="HEX_bac_N"/>
</dbReference>
<name>A0A444VYX3_9FLAO</name>
<dbReference type="Proteomes" id="UP000290433">
    <property type="component" value="Unassembled WGS sequence"/>
</dbReference>
<protein>
    <recommendedName>
        <fullName evidence="4">Beta-hexosaminidase bacterial type N-terminal domain-containing protein</fullName>
    </recommendedName>
</protein>
<dbReference type="GO" id="GO:0005975">
    <property type="term" value="P:carbohydrate metabolic process"/>
    <property type="evidence" value="ECO:0007669"/>
    <property type="project" value="UniProtKB-ARBA"/>
</dbReference>
<dbReference type="Gene3D" id="3.30.379.10">
    <property type="entry name" value="Chitobiase/beta-hexosaminidase domain 2-like"/>
    <property type="match status" value="1"/>
</dbReference>
<evidence type="ECO:0000313" key="5">
    <source>
        <dbReference type="EMBL" id="RYJ38821.1"/>
    </source>
</evidence>
<comment type="caution">
    <text evidence="5">The sequence shown here is derived from an EMBL/GenBank/DDBJ whole genome shotgun (WGS) entry which is preliminary data.</text>
</comment>
<dbReference type="EMBL" id="JUIV01000006">
    <property type="protein sequence ID" value="RYJ38821.1"/>
    <property type="molecule type" value="Genomic_DNA"/>
</dbReference>
<reference evidence="5 6" key="1">
    <citation type="submission" date="2014-12" db="EMBL/GenBank/DDBJ databases">
        <title>Genome sequence of Flavobacterium anhuiense RCM74.</title>
        <authorList>
            <person name="Kim J.F."/>
            <person name="Song J.Y."/>
            <person name="Kwak M.-J."/>
            <person name="Lee S.-W."/>
        </authorList>
    </citation>
    <scope>NUCLEOTIDE SEQUENCE [LARGE SCALE GENOMIC DNA]</scope>
    <source>
        <strain evidence="5 6">RCM74</strain>
    </source>
</reference>
<evidence type="ECO:0000256" key="2">
    <source>
        <dbReference type="ARBA" id="ARBA00023295"/>
    </source>
</evidence>
<feature type="domain" description="Beta-hexosaminidase bacterial type N-terminal" evidence="4">
    <location>
        <begin position="22"/>
        <end position="135"/>
    </location>
</feature>
<proteinExistence type="predicted"/>
<dbReference type="InterPro" id="IPR029018">
    <property type="entry name" value="Hex-like_dom2"/>
</dbReference>
<keyword evidence="3" id="KW-0732">Signal</keyword>
<evidence type="ECO:0000313" key="6">
    <source>
        <dbReference type="Proteomes" id="UP000290433"/>
    </source>
</evidence>
<sequence length="917" mass="104558">MNTQKQHTMKYLQLLFLFFYITFATAQNITVVSDANSPRAKFGAEKLSETLKSKGFSVTSSAKFKKSKDKVIVIGEKGTDFWKQNAKSAKINDSKLSKKEGFQIRTQNNVVYIEGTDASGTLYGALELADRIKNSGQLHSEINIDDSPEMVLRGACIGMQKPVYLPGRDVYEYPYTPETFPWFYDKALWIKYLDMLVENRMNSLYLWNGHPFASLVKLKDYPFAVEVSDEDFKKNEEIYKFLTVEANKRGIWVIQMFYNILVSKPFAEHYNIKTQDRSRPITPLLSDYTRKSIAAFIEKYPNVGLMVCLGEAINTVDDDVEWFTKTIIPGVRDGLQALGKTEEPPIILRSHDTDGPLVMEKSLPLYKNLYTESKYTGESLTTYTPGGPWGETHKQLSALKSIHIENVHILANLEPFRYGSPDFIQKTVKAMHSVHGANALHLYPQASYWDWPYSADKTKSGERLLEMDRDWIWYKAWARYAWDSKRDRNEEVKFWDNDLAAKFGTSQEAANNILKAYEETGEIAPKTLRRFGITEGNRQTLLLGMFESQLVNPSKWRVYPGFHESCGPAGELLLEYAKKEWNKEPHSGELPTQIIAEITEHGRLAVEAIDKAEASVTKDKEEFARLKNDMHAYKAFADFFSEKVKAALLVLRYSYSNDIADLDKAMPHLEKSIEHYELLVNLTKDTYYYANSMQTAQRRIPIGGDDGNNKTWAELLPHYERELANFKRNLEKLKSSKDGKIETKEGKPWKTADVTFIDEKPGSYLVKTGTKVYGTDISELTKIAPELQNLRGYSFVENEQNEKGTHLKFRNTKAVKLVVGYFNSDQKRFLLPPSLETDAAGNAHGQAEVILASAMNLKELPRVNIHTYTFQPGENKLDLGKGKVLILGFIDADQTITPRDVGYIDAGEKAAIDWLFY</sequence>
<organism evidence="5 6">
    <name type="scientific">Flavobacterium anhuiense</name>
    <dbReference type="NCBI Taxonomy" id="459526"/>
    <lineage>
        <taxon>Bacteria</taxon>
        <taxon>Pseudomonadati</taxon>
        <taxon>Bacteroidota</taxon>
        <taxon>Flavobacteriia</taxon>
        <taxon>Flavobacteriales</taxon>
        <taxon>Flavobacteriaceae</taxon>
        <taxon>Flavobacterium</taxon>
    </lineage>
</organism>
<feature type="signal peptide" evidence="3">
    <location>
        <begin position="1"/>
        <end position="26"/>
    </location>
</feature>
<dbReference type="AlphaFoldDB" id="A0A444VYX3"/>
<accession>A0A444VYX3</accession>
<gene>
    <name evidence="5" type="ORF">NU08_2046</name>
</gene>
<dbReference type="GO" id="GO:0016798">
    <property type="term" value="F:hydrolase activity, acting on glycosyl bonds"/>
    <property type="evidence" value="ECO:0007669"/>
    <property type="project" value="UniProtKB-KW"/>
</dbReference>
<feature type="chain" id="PRO_5019583057" description="Beta-hexosaminidase bacterial type N-terminal domain-containing protein" evidence="3">
    <location>
        <begin position="27"/>
        <end position="917"/>
    </location>
</feature>
<keyword evidence="2" id="KW-0326">Glycosidase</keyword>
<evidence type="ECO:0000256" key="3">
    <source>
        <dbReference type="SAM" id="SignalP"/>
    </source>
</evidence>
<evidence type="ECO:0000259" key="4">
    <source>
        <dbReference type="Pfam" id="PF02838"/>
    </source>
</evidence>
<dbReference type="SUPFAM" id="SSF55545">
    <property type="entry name" value="beta-N-acetylhexosaminidase-like domain"/>
    <property type="match status" value="1"/>
</dbReference>
<dbReference type="Pfam" id="PF02838">
    <property type="entry name" value="Glyco_hydro_20b"/>
    <property type="match status" value="1"/>
</dbReference>
<evidence type="ECO:0000256" key="1">
    <source>
        <dbReference type="ARBA" id="ARBA00022801"/>
    </source>
</evidence>
<keyword evidence="1" id="KW-0378">Hydrolase</keyword>